<keyword evidence="1" id="KW-0805">Transcription regulation</keyword>
<dbReference type="EMBL" id="JBHLYW010000006">
    <property type="protein sequence ID" value="MFC0076482.1"/>
    <property type="molecule type" value="Genomic_DNA"/>
</dbReference>
<dbReference type="Pfam" id="PF12833">
    <property type="entry name" value="HTH_18"/>
    <property type="match status" value="1"/>
</dbReference>
<comment type="caution">
    <text evidence="5">The sequence shown here is derived from an EMBL/GenBank/DDBJ whole genome shotgun (WGS) entry which is preliminary data.</text>
</comment>
<gene>
    <name evidence="5" type="ORF">ACFFLS_05485</name>
</gene>
<evidence type="ECO:0000313" key="6">
    <source>
        <dbReference type="Proteomes" id="UP001589734"/>
    </source>
</evidence>
<protein>
    <submittedName>
        <fullName evidence="5">Helix-turn-helix domain-containing protein</fullName>
    </submittedName>
</protein>
<evidence type="ECO:0000313" key="5">
    <source>
        <dbReference type="EMBL" id="MFC0076482.1"/>
    </source>
</evidence>
<dbReference type="InterPro" id="IPR018060">
    <property type="entry name" value="HTH_AraC"/>
</dbReference>
<reference evidence="5 6" key="1">
    <citation type="submission" date="2024-09" db="EMBL/GenBank/DDBJ databases">
        <authorList>
            <person name="Sun Q."/>
            <person name="Mori K."/>
        </authorList>
    </citation>
    <scope>NUCLEOTIDE SEQUENCE [LARGE SCALE GENOMIC DNA]</scope>
    <source>
        <strain evidence="5 6">CGMCC 1.12926</strain>
    </source>
</reference>
<sequence length="68" mass="7565">MTSRSAQEFITIIRLNKASEMLHGERLAVGEIAFMVGYADSISFGRDFQKQFGLTTKKYSSQGRSASL</sequence>
<name>A0ABV6BR14_9FLAO</name>
<keyword evidence="6" id="KW-1185">Reference proteome</keyword>
<dbReference type="PROSITE" id="PS01124">
    <property type="entry name" value="HTH_ARAC_FAMILY_2"/>
    <property type="match status" value="1"/>
</dbReference>
<dbReference type="SMART" id="SM00342">
    <property type="entry name" value="HTH_ARAC"/>
    <property type="match status" value="1"/>
</dbReference>
<evidence type="ECO:0000259" key="4">
    <source>
        <dbReference type="PROSITE" id="PS01124"/>
    </source>
</evidence>
<accession>A0ABV6BR14</accession>
<evidence type="ECO:0000256" key="2">
    <source>
        <dbReference type="ARBA" id="ARBA00023125"/>
    </source>
</evidence>
<organism evidence="5 6">
    <name type="scientific">Flavobacterium procerum</name>
    <dbReference type="NCBI Taxonomy" id="1455569"/>
    <lineage>
        <taxon>Bacteria</taxon>
        <taxon>Pseudomonadati</taxon>
        <taxon>Bacteroidota</taxon>
        <taxon>Flavobacteriia</taxon>
        <taxon>Flavobacteriales</taxon>
        <taxon>Flavobacteriaceae</taxon>
        <taxon>Flavobacterium</taxon>
    </lineage>
</organism>
<dbReference type="Proteomes" id="UP001589734">
    <property type="component" value="Unassembled WGS sequence"/>
</dbReference>
<keyword evidence="2" id="KW-0238">DNA-binding</keyword>
<evidence type="ECO:0000256" key="1">
    <source>
        <dbReference type="ARBA" id="ARBA00023015"/>
    </source>
</evidence>
<dbReference type="PANTHER" id="PTHR43280:SF2">
    <property type="entry name" value="HTH-TYPE TRANSCRIPTIONAL REGULATOR EXSA"/>
    <property type="match status" value="1"/>
</dbReference>
<dbReference type="SUPFAM" id="SSF46689">
    <property type="entry name" value="Homeodomain-like"/>
    <property type="match status" value="1"/>
</dbReference>
<evidence type="ECO:0000256" key="3">
    <source>
        <dbReference type="ARBA" id="ARBA00023163"/>
    </source>
</evidence>
<dbReference type="Gene3D" id="1.10.10.60">
    <property type="entry name" value="Homeodomain-like"/>
    <property type="match status" value="1"/>
</dbReference>
<dbReference type="InterPro" id="IPR009057">
    <property type="entry name" value="Homeodomain-like_sf"/>
</dbReference>
<proteinExistence type="predicted"/>
<keyword evidence="3" id="KW-0804">Transcription</keyword>
<feature type="domain" description="HTH araC/xylS-type" evidence="4">
    <location>
        <begin position="1"/>
        <end position="62"/>
    </location>
</feature>
<dbReference type="RefSeq" id="WP_379682325.1">
    <property type="nucleotide sequence ID" value="NZ_JBHLYW010000006.1"/>
</dbReference>
<dbReference type="PANTHER" id="PTHR43280">
    <property type="entry name" value="ARAC-FAMILY TRANSCRIPTIONAL REGULATOR"/>
    <property type="match status" value="1"/>
</dbReference>